<dbReference type="Pfam" id="PF00582">
    <property type="entry name" value="Usp"/>
    <property type="match status" value="1"/>
</dbReference>
<dbReference type="AlphaFoldDB" id="A0A1H9G1Y6"/>
<dbReference type="SUPFAM" id="SSF52402">
    <property type="entry name" value="Adenine nucleotide alpha hydrolases-like"/>
    <property type="match status" value="1"/>
</dbReference>
<feature type="domain" description="UspA" evidence="2">
    <location>
        <begin position="3"/>
        <end position="145"/>
    </location>
</feature>
<sequence>MSLLVPFDGSTLAVQALERASSFGDLLDEEVVVLTVIPDDPDYARERGWITQGEPFDAAAIAAGIGDRAAEVAPEATVRTERVSSDEPTATSTTNVVREIRRVAGEIEASVVFIGSENAGSVIAPQSSVGSPVANDHRYDVYVVREPGHEVDPEEIADIDSTQDDL</sequence>
<feature type="compositionally biased region" description="Acidic residues" evidence="1">
    <location>
        <begin position="152"/>
        <end position="166"/>
    </location>
</feature>
<feature type="region of interest" description="Disordered" evidence="1">
    <location>
        <begin position="147"/>
        <end position="166"/>
    </location>
</feature>
<organism evidence="3 4">
    <name type="scientific">Natrinema salaciae</name>
    <dbReference type="NCBI Taxonomy" id="1186196"/>
    <lineage>
        <taxon>Archaea</taxon>
        <taxon>Methanobacteriati</taxon>
        <taxon>Methanobacteriota</taxon>
        <taxon>Stenosarchaea group</taxon>
        <taxon>Halobacteria</taxon>
        <taxon>Halobacteriales</taxon>
        <taxon>Natrialbaceae</taxon>
        <taxon>Natrinema</taxon>
    </lineage>
</organism>
<dbReference type="InterPro" id="IPR006016">
    <property type="entry name" value="UspA"/>
</dbReference>
<dbReference type="CDD" id="cd00293">
    <property type="entry name" value="USP-like"/>
    <property type="match status" value="1"/>
</dbReference>
<protein>
    <submittedName>
        <fullName evidence="3">Nucleotide-binding universal stress protein, UspA family</fullName>
    </submittedName>
</protein>
<dbReference type="EMBL" id="FOFD01000002">
    <property type="protein sequence ID" value="SEQ43953.1"/>
    <property type="molecule type" value="Genomic_DNA"/>
</dbReference>
<dbReference type="InterPro" id="IPR014729">
    <property type="entry name" value="Rossmann-like_a/b/a_fold"/>
</dbReference>
<dbReference type="OrthoDB" id="193961at2157"/>
<name>A0A1H9G1Y6_9EURY</name>
<evidence type="ECO:0000259" key="2">
    <source>
        <dbReference type="Pfam" id="PF00582"/>
    </source>
</evidence>
<reference evidence="4" key="1">
    <citation type="submission" date="2016-10" db="EMBL/GenBank/DDBJ databases">
        <authorList>
            <person name="Varghese N."/>
            <person name="Submissions S."/>
        </authorList>
    </citation>
    <scope>NUCLEOTIDE SEQUENCE [LARGE SCALE GENOMIC DNA]</scope>
    <source>
        <strain evidence="4">DSM 25055</strain>
    </source>
</reference>
<dbReference type="Gene3D" id="3.40.50.620">
    <property type="entry name" value="HUPs"/>
    <property type="match status" value="1"/>
</dbReference>
<dbReference type="STRING" id="1186196.SAMN04489841_1745"/>
<gene>
    <name evidence="3" type="ORF">SAMN04489841_1745</name>
</gene>
<evidence type="ECO:0000313" key="3">
    <source>
        <dbReference type="EMBL" id="SEQ43953.1"/>
    </source>
</evidence>
<proteinExistence type="predicted"/>
<accession>A0A1H9G1Y6</accession>
<keyword evidence="4" id="KW-1185">Reference proteome</keyword>
<dbReference type="RefSeq" id="WP_090616490.1">
    <property type="nucleotide sequence ID" value="NZ_FOFD01000002.1"/>
</dbReference>
<evidence type="ECO:0000256" key="1">
    <source>
        <dbReference type="SAM" id="MobiDB-lite"/>
    </source>
</evidence>
<dbReference type="Proteomes" id="UP000199114">
    <property type="component" value="Unassembled WGS sequence"/>
</dbReference>
<evidence type="ECO:0000313" key="4">
    <source>
        <dbReference type="Proteomes" id="UP000199114"/>
    </source>
</evidence>